<dbReference type="RefSeq" id="WP_254297088.1">
    <property type="nucleotide sequence ID" value="NZ_JAMLDX010000029.1"/>
</dbReference>
<dbReference type="AlphaFoldDB" id="A0A9X2HT62"/>
<dbReference type="Proteomes" id="UP001139451">
    <property type="component" value="Unassembled WGS sequence"/>
</dbReference>
<evidence type="ECO:0008006" key="3">
    <source>
        <dbReference type="Google" id="ProtNLM"/>
    </source>
</evidence>
<protein>
    <recommendedName>
        <fullName evidence="3">CARDB domain-containing protein</fullName>
    </recommendedName>
</protein>
<evidence type="ECO:0000313" key="2">
    <source>
        <dbReference type="Proteomes" id="UP001139451"/>
    </source>
</evidence>
<dbReference type="EMBL" id="JAMLDX010000029">
    <property type="protein sequence ID" value="MCP3733039.1"/>
    <property type="molecule type" value="Genomic_DNA"/>
</dbReference>
<accession>A0A9X2HT62</accession>
<proteinExistence type="predicted"/>
<name>A0A9X2HT62_9SPHN</name>
<organism evidence="1 2">
    <name type="scientific">Sphingomonas tagetis</name>
    <dbReference type="NCBI Taxonomy" id="2949092"/>
    <lineage>
        <taxon>Bacteria</taxon>
        <taxon>Pseudomonadati</taxon>
        <taxon>Pseudomonadota</taxon>
        <taxon>Alphaproteobacteria</taxon>
        <taxon>Sphingomonadales</taxon>
        <taxon>Sphingomonadaceae</taxon>
        <taxon>Sphingomonas</taxon>
    </lineage>
</organism>
<comment type="caution">
    <text evidence="1">The sequence shown here is derived from an EMBL/GenBank/DDBJ whole genome shotgun (WGS) entry which is preliminary data.</text>
</comment>
<gene>
    <name evidence="1" type="ORF">M9978_21735</name>
</gene>
<keyword evidence="2" id="KW-1185">Reference proteome</keyword>
<sequence>MDGIVAHDQKAARIAPDGLLFRLGAKGSGSQPANIAVSITNNGTAASTTGITLLITSSLERSVHG</sequence>
<evidence type="ECO:0000313" key="1">
    <source>
        <dbReference type="EMBL" id="MCP3733039.1"/>
    </source>
</evidence>
<reference evidence="1" key="1">
    <citation type="submission" date="2022-05" db="EMBL/GenBank/DDBJ databases">
        <title>Sphingomonas sp. strain MG17 Genome sequencing and assembly.</title>
        <authorList>
            <person name="Kim I."/>
        </authorList>
    </citation>
    <scope>NUCLEOTIDE SEQUENCE</scope>
    <source>
        <strain evidence="1">MG17</strain>
    </source>
</reference>